<reference evidence="2" key="2">
    <citation type="journal article" date="2023" name="IMA Fungus">
        <title>Comparative genomic study of the Penicillium genus elucidates a diverse pangenome and 15 lateral gene transfer events.</title>
        <authorList>
            <person name="Petersen C."/>
            <person name="Sorensen T."/>
            <person name="Nielsen M.R."/>
            <person name="Sondergaard T.E."/>
            <person name="Sorensen J.L."/>
            <person name="Fitzpatrick D.A."/>
            <person name="Frisvad J.C."/>
            <person name="Nielsen K.L."/>
        </authorList>
    </citation>
    <scope>NUCLEOTIDE SEQUENCE</scope>
    <source>
        <strain evidence="2">IBT 30761</strain>
    </source>
</reference>
<accession>A0A9W9FMQ9</accession>
<name>A0A9W9FMQ9_9EURO</name>
<dbReference type="EMBL" id="JAPQKI010000004">
    <property type="protein sequence ID" value="KAJ5102948.1"/>
    <property type="molecule type" value="Genomic_DNA"/>
</dbReference>
<feature type="compositionally biased region" description="Basic and acidic residues" evidence="1">
    <location>
        <begin position="1"/>
        <end position="15"/>
    </location>
</feature>
<evidence type="ECO:0000256" key="1">
    <source>
        <dbReference type="SAM" id="MobiDB-lite"/>
    </source>
</evidence>
<gene>
    <name evidence="2" type="ORF">N7532_003477</name>
</gene>
<feature type="region of interest" description="Disordered" evidence="1">
    <location>
        <begin position="62"/>
        <end position="95"/>
    </location>
</feature>
<sequence length="658" mass="73625">MRDGIKKRVRNAWERVRRRSSTPGPEQTPPPPQTAPSAPHPARRPSGAALALAAGLKIPGTTSVWSGKFAPGTGTQQRATGAQPQGAGAGPPTISVKLPQTATLQSMVGLTPTQATTLAGHIQIDPTGTGPASGPTPPIVPRQQKYPSFQWKGELRRRWIDDPAVDGCTIDHTYLDYVELDRNYTLQYPIRRNLTEDFRDTVQHEGLVNEFDNPPADPNNSVYQTHIRRHQLMNFDITTGPGIIVVNGIWREPYSQAPWGYEILLALYERDYDIMTLRFIFMNVTSGETLDFVRDHVYTPINNLRWPDPDYVEFAHGTQDYDACLGSKLGKLAACTVLAGFVRGTHQISRILCWPSSVGSGNDTMPILRFDIVEQGPNPRRRPTRRVAQAGGQANIQIPWEVSMQYPMHFGKLQSDGLRYREWIEDPSAPGCIVQPTDLTFDAFITTRPLKGPARARLPETYRSQLHGMSAAQGHDLPTYKSPYRYFNISLPDIVWIGYIGPGVIFMRNLLRRSHAPHISAVSHAFYNRNFDHMTHKYQLRHLMFTDINEIWTWRFCREILYPDNGWAWDDDAPQGVRRKFNRGGRNFDALLGTSIGKIAAATVLSMYPRGVKPITAIYIWPTNGVGPGPVMGPSPRGLSLTMRFDIQQVGPGTPGFT</sequence>
<dbReference type="Proteomes" id="UP001149074">
    <property type="component" value="Unassembled WGS sequence"/>
</dbReference>
<dbReference type="RefSeq" id="XP_056476328.1">
    <property type="nucleotide sequence ID" value="XM_056615971.1"/>
</dbReference>
<dbReference type="AlphaFoldDB" id="A0A9W9FMQ9"/>
<proteinExistence type="predicted"/>
<evidence type="ECO:0000313" key="3">
    <source>
        <dbReference type="Proteomes" id="UP001149074"/>
    </source>
</evidence>
<keyword evidence="3" id="KW-1185">Reference proteome</keyword>
<feature type="compositionally biased region" description="Low complexity" evidence="1">
    <location>
        <begin position="70"/>
        <end position="93"/>
    </location>
</feature>
<organism evidence="2 3">
    <name type="scientific">Penicillium argentinense</name>
    <dbReference type="NCBI Taxonomy" id="1131581"/>
    <lineage>
        <taxon>Eukaryota</taxon>
        <taxon>Fungi</taxon>
        <taxon>Dikarya</taxon>
        <taxon>Ascomycota</taxon>
        <taxon>Pezizomycotina</taxon>
        <taxon>Eurotiomycetes</taxon>
        <taxon>Eurotiomycetidae</taxon>
        <taxon>Eurotiales</taxon>
        <taxon>Aspergillaceae</taxon>
        <taxon>Penicillium</taxon>
    </lineage>
</organism>
<reference evidence="2" key="1">
    <citation type="submission" date="2022-11" db="EMBL/GenBank/DDBJ databases">
        <authorList>
            <person name="Petersen C."/>
        </authorList>
    </citation>
    <scope>NUCLEOTIDE SEQUENCE</scope>
    <source>
        <strain evidence="2">IBT 30761</strain>
    </source>
</reference>
<dbReference type="GeneID" id="81354950"/>
<feature type="region of interest" description="Disordered" evidence="1">
    <location>
        <begin position="122"/>
        <end position="143"/>
    </location>
</feature>
<comment type="caution">
    <text evidence="2">The sequence shown here is derived from an EMBL/GenBank/DDBJ whole genome shotgun (WGS) entry which is preliminary data.</text>
</comment>
<feature type="region of interest" description="Disordered" evidence="1">
    <location>
        <begin position="1"/>
        <end position="46"/>
    </location>
</feature>
<evidence type="ECO:0000313" key="2">
    <source>
        <dbReference type="EMBL" id="KAJ5102948.1"/>
    </source>
</evidence>
<dbReference type="OrthoDB" id="4364220at2759"/>
<protein>
    <submittedName>
        <fullName evidence="2">Uncharacterized protein</fullName>
    </submittedName>
</protein>